<feature type="binding site" evidence="7">
    <location>
        <begin position="149"/>
        <end position="150"/>
    </location>
    <ligand>
        <name>ATP</name>
        <dbReference type="ChEBI" id="CHEBI:30616"/>
    </ligand>
</feature>
<evidence type="ECO:0000256" key="2">
    <source>
        <dbReference type="ARBA" id="ARBA00022679"/>
    </source>
</evidence>
<feature type="region of interest" description="Disordered" evidence="9">
    <location>
        <begin position="422"/>
        <end position="442"/>
    </location>
</feature>
<comment type="caution">
    <text evidence="11">The sequence shown here is derived from an EMBL/GenBank/DDBJ whole genome shotgun (WGS) entry which is preliminary data.</text>
</comment>
<feature type="region of interest" description="Disordered" evidence="9">
    <location>
        <begin position="371"/>
        <end position="401"/>
    </location>
</feature>
<dbReference type="PROSITE" id="PS00108">
    <property type="entry name" value="PROTEIN_KINASE_ST"/>
    <property type="match status" value="1"/>
</dbReference>
<evidence type="ECO:0000256" key="5">
    <source>
        <dbReference type="ARBA" id="ARBA00022840"/>
    </source>
</evidence>
<dbReference type="EMBL" id="BEGY01000021">
    <property type="protein sequence ID" value="GAX77003.1"/>
    <property type="molecule type" value="Genomic_DNA"/>
</dbReference>
<dbReference type="InterPro" id="IPR030616">
    <property type="entry name" value="Aur-like"/>
</dbReference>
<evidence type="ECO:0000256" key="4">
    <source>
        <dbReference type="ARBA" id="ARBA00022777"/>
    </source>
</evidence>
<reference evidence="11 12" key="1">
    <citation type="submission" date="2017-08" db="EMBL/GenBank/DDBJ databases">
        <title>Acidophilic green algal genome provides insights into adaptation to an acidic environment.</title>
        <authorList>
            <person name="Hirooka S."/>
            <person name="Hirose Y."/>
            <person name="Kanesaki Y."/>
            <person name="Higuchi S."/>
            <person name="Fujiwara T."/>
            <person name="Onuma R."/>
            <person name="Era A."/>
            <person name="Ohbayashi R."/>
            <person name="Uzuka A."/>
            <person name="Nozaki H."/>
            <person name="Yoshikawa H."/>
            <person name="Miyagishima S.Y."/>
        </authorList>
    </citation>
    <scope>NUCLEOTIDE SEQUENCE [LARGE SCALE GENOMIC DNA]</scope>
    <source>
        <strain evidence="11 12">NIES-2499</strain>
    </source>
</reference>
<proteinExistence type="predicted"/>
<dbReference type="FunFam" id="1.10.510.10:FF:000813">
    <property type="entry name" value="Aurora-like kinase"/>
    <property type="match status" value="1"/>
</dbReference>
<protein>
    <recommendedName>
        <fullName evidence="10">Protein kinase domain-containing protein</fullName>
    </recommendedName>
</protein>
<dbReference type="Gene3D" id="1.10.510.10">
    <property type="entry name" value="Transferase(Phosphotransferase) domain 1"/>
    <property type="match status" value="1"/>
</dbReference>
<feature type="compositionally biased region" description="Polar residues" evidence="9">
    <location>
        <begin position="387"/>
        <end position="399"/>
    </location>
</feature>
<feature type="cross-link" description="Glycyl lysine isopeptide (Lys-Gly) (interchain with G-Cter in SUMO2)" evidence="8">
    <location>
        <position position="147"/>
    </location>
</feature>
<dbReference type="SMART" id="SM00220">
    <property type="entry name" value="S_TKc"/>
    <property type="match status" value="1"/>
</dbReference>
<evidence type="ECO:0000256" key="8">
    <source>
        <dbReference type="PIRSR" id="PIRSR630616-3"/>
    </source>
</evidence>
<evidence type="ECO:0000259" key="10">
    <source>
        <dbReference type="PROSITE" id="PS50011"/>
    </source>
</evidence>
<dbReference type="Proteomes" id="UP000232323">
    <property type="component" value="Unassembled WGS sequence"/>
</dbReference>
<evidence type="ECO:0000256" key="7">
    <source>
        <dbReference type="PIRSR" id="PIRSR630616-2"/>
    </source>
</evidence>
<dbReference type="PROSITE" id="PS50011">
    <property type="entry name" value="PROTEIN_KINASE_DOM"/>
    <property type="match status" value="1"/>
</dbReference>
<feature type="binding site" evidence="7">
    <location>
        <position position="41"/>
    </location>
    <ligand>
        <name>ATP</name>
        <dbReference type="ChEBI" id="CHEBI:30616"/>
    </ligand>
</feature>
<evidence type="ECO:0000313" key="11">
    <source>
        <dbReference type="EMBL" id="GAX77003.1"/>
    </source>
</evidence>
<dbReference type="Pfam" id="PF00069">
    <property type="entry name" value="Pkinase"/>
    <property type="match status" value="1"/>
</dbReference>
<dbReference type="GO" id="GO:0005524">
    <property type="term" value="F:ATP binding"/>
    <property type="evidence" value="ECO:0007669"/>
    <property type="project" value="UniProtKB-KW"/>
</dbReference>
<dbReference type="InterPro" id="IPR008271">
    <property type="entry name" value="Ser/Thr_kinase_AS"/>
</dbReference>
<feature type="compositionally biased region" description="Polar residues" evidence="9">
    <location>
        <begin position="317"/>
        <end position="329"/>
    </location>
</feature>
<evidence type="ECO:0000256" key="3">
    <source>
        <dbReference type="ARBA" id="ARBA00022741"/>
    </source>
</evidence>
<feature type="binding site" evidence="7">
    <location>
        <begin position="89"/>
        <end position="91"/>
    </location>
    <ligand>
        <name>ATP</name>
        <dbReference type="ChEBI" id="CHEBI:30616"/>
    </ligand>
</feature>
<evidence type="ECO:0000313" key="12">
    <source>
        <dbReference type="Proteomes" id="UP000232323"/>
    </source>
</evidence>
<evidence type="ECO:0000256" key="9">
    <source>
        <dbReference type="SAM" id="MobiDB-lite"/>
    </source>
</evidence>
<feature type="binding site" evidence="7">
    <location>
        <position position="162"/>
    </location>
    <ligand>
        <name>ATP</name>
        <dbReference type="ChEBI" id="CHEBI:30616"/>
    </ligand>
</feature>
<evidence type="ECO:0000256" key="1">
    <source>
        <dbReference type="ARBA" id="ARBA00022527"/>
    </source>
</evidence>
<dbReference type="OrthoDB" id="377346at2759"/>
<dbReference type="GO" id="GO:0004674">
    <property type="term" value="F:protein serine/threonine kinase activity"/>
    <property type="evidence" value="ECO:0007669"/>
    <property type="project" value="UniProtKB-KW"/>
</dbReference>
<dbReference type="InterPro" id="IPR011009">
    <property type="entry name" value="Kinase-like_dom_sf"/>
</dbReference>
<dbReference type="InterPro" id="IPR000719">
    <property type="entry name" value="Prot_kinase_dom"/>
</dbReference>
<feature type="active site" description="Proton acceptor" evidence="6">
    <location>
        <position position="145"/>
    </location>
</feature>
<feature type="domain" description="Protein kinase" evidence="10">
    <location>
        <begin position="12"/>
        <end position="285"/>
    </location>
</feature>
<keyword evidence="5 7" id="KW-0067">ATP-binding</keyword>
<evidence type="ECO:0000256" key="6">
    <source>
        <dbReference type="PIRSR" id="PIRSR630616-1"/>
    </source>
</evidence>
<dbReference type="STRING" id="1157962.A0A250X1N9"/>
<dbReference type="PANTHER" id="PTHR24350">
    <property type="entry name" value="SERINE/THREONINE-PROTEIN KINASE IAL-RELATED"/>
    <property type="match status" value="1"/>
</dbReference>
<sequence length="517" mass="56396">MIARKEWRKADFQLIELLHKGYASLVYKAVSKHGLGSVALKVYNMDKLEELQRYQVYREIRIHSQVQHTNLIRLLLAFQEGNEVVLVQELAEGGDLFELLREHPCGEEINSGGVRLPEGQAVDLVIHPLLRALHNLHTRGIMHRDIKTENIVFKNGVMKLADFGLAINMREESPVTRAGTLDYMAPEVVRCPRKTHPMENKDDHGLHYGPGADVWAVGVLSFELITGCVPFSGSNSKESVGGILSRNPSFPSHVSESARSFILQALMKHPRDRASVLELLHHPWVQSLQHRASLSRKSSLLSTSLKTSPSSTLGDSPFSSGISNSFNERNSPDYKPPAMFTTSSHSPLDDTGLPSSLSNAASSGAIVCSDTDGLDGRHPSPVLLQGSRDQGTPTKSEGSTLADVKPCPLLLLSHTRSSSIESSSLLAVSGDDTNPDKFSSKKKCMRQLPTSFSMFLAEGTASEGSSVAVSQSRLQSSNIIGRTPREIAEMISQLVLRRLSSSKLTLTSRAGSMASDS</sequence>
<gene>
    <name evidence="11" type="ORF">CEUSTIGMA_g4450.t1</name>
</gene>
<keyword evidence="12" id="KW-1185">Reference proteome</keyword>
<accession>A0A250X1N9</accession>
<name>A0A250X1N9_9CHLO</name>
<feature type="region of interest" description="Disordered" evidence="9">
    <location>
        <begin position="304"/>
        <end position="356"/>
    </location>
</feature>
<keyword evidence="4" id="KW-0418">Kinase</keyword>
<feature type="compositionally biased region" description="Low complexity" evidence="9">
    <location>
        <begin position="304"/>
        <end position="313"/>
    </location>
</feature>
<organism evidence="11 12">
    <name type="scientific">Chlamydomonas eustigma</name>
    <dbReference type="NCBI Taxonomy" id="1157962"/>
    <lineage>
        <taxon>Eukaryota</taxon>
        <taxon>Viridiplantae</taxon>
        <taxon>Chlorophyta</taxon>
        <taxon>core chlorophytes</taxon>
        <taxon>Chlorophyceae</taxon>
        <taxon>CS clade</taxon>
        <taxon>Chlamydomonadales</taxon>
        <taxon>Chlamydomonadaceae</taxon>
        <taxon>Chlamydomonas</taxon>
    </lineage>
</organism>
<keyword evidence="2" id="KW-0808">Transferase</keyword>
<keyword evidence="3 7" id="KW-0547">Nucleotide-binding</keyword>
<dbReference type="SUPFAM" id="SSF56112">
    <property type="entry name" value="Protein kinase-like (PK-like)"/>
    <property type="match status" value="1"/>
</dbReference>
<keyword evidence="1" id="KW-0723">Serine/threonine-protein kinase</keyword>
<dbReference type="AlphaFoldDB" id="A0A250X1N9"/>